<dbReference type="AlphaFoldDB" id="A0A179H3N1"/>
<dbReference type="Proteomes" id="UP000078240">
    <property type="component" value="Unassembled WGS sequence"/>
</dbReference>
<evidence type="ECO:0000256" key="1">
    <source>
        <dbReference type="SAM" id="MobiDB-lite"/>
    </source>
</evidence>
<comment type="caution">
    <text evidence="2">The sequence shown here is derived from an EMBL/GenBank/DDBJ whole genome shotgun (WGS) entry which is preliminary data.</text>
</comment>
<sequence>MAREGEAEPPRPAGHATHRTQVSTHNLRNGFPEGETTVFENPGPLIFLMPVLRASSDAGPSRADTHPRPCPRGCEGTTAGGVVFGEDVTPNFSHAWFGRPPSPLPLAAPQRRRRRRRKGGLRCPRKISSPFGSMEAWRCSEGGA</sequence>
<evidence type="ECO:0000313" key="3">
    <source>
        <dbReference type="Proteomes" id="UP000078240"/>
    </source>
</evidence>
<gene>
    <name evidence="2" type="ORF">VFPBJ_02879</name>
</gene>
<organism evidence="2 3">
    <name type="scientific">Purpureocillium lilacinum</name>
    <name type="common">Paecilomyces lilacinus</name>
    <dbReference type="NCBI Taxonomy" id="33203"/>
    <lineage>
        <taxon>Eukaryota</taxon>
        <taxon>Fungi</taxon>
        <taxon>Dikarya</taxon>
        <taxon>Ascomycota</taxon>
        <taxon>Pezizomycotina</taxon>
        <taxon>Sordariomycetes</taxon>
        <taxon>Hypocreomycetidae</taxon>
        <taxon>Hypocreales</taxon>
        <taxon>Ophiocordycipitaceae</taxon>
        <taxon>Purpureocillium</taxon>
    </lineage>
</organism>
<name>A0A179H3N1_PURLI</name>
<proteinExistence type="predicted"/>
<feature type="compositionally biased region" description="Basic residues" evidence="1">
    <location>
        <begin position="110"/>
        <end position="125"/>
    </location>
</feature>
<feature type="region of interest" description="Disordered" evidence="1">
    <location>
        <begin position="1"/>
        <end position="38"/>
    </location>
</feature>
<evidence type="ECO:0000313" key="2">
    <source>
        <dbReference type="EMBL" id="OAQ84111.1"/>
    </source>
</evidence>
<accession>A0A179H3N1</accession>
<reference evidence="2 3" key="1">
    <citation type="submission" date="2016-01" db="EMBL/GenBank/DDBJ databases">
        <title>Biosynthesis of antibiotic leucinostatins and their inhibition on Phytophthora in bio-control Purpureocillium lilacinum.</title>
        <authorList>
            <person name="Wang G."/>
            <person name="Liu Z."/>
            <person name="Lin R."/>
            <person name="Li E."/>
            <person name="Mao Z."/>
            <person name="Ling J."/>
            <person name="Yin W."/>
            <person name="Xie B."/>
        </authorList>
    </citation>
    <scope>NUCLEOTIDE SEQUENCE [LARGE SCALE GENOMIC DNA]</scope>
    <source>
        <strain evidence="2">PLBJ-1</strain>
    </source>
</reference>
<feature type="region of interest" description="Disordered" evidence="1">
    <location>
        <begin position="94"/>
        <end position="130"/>
    </location>
</feature>
<dbReference type="EMBL" id="LSBH01000002">
    <property type="protein sequence ID" value="OAQ84111.1"/>
    <property type="molecule type" value="Genomic_DNA"/>
</dbReference>
<protein>
    <submittedName>
        <fullName evidence="2">Uncharacterized protein</fullName>
    </submittedName>
</protein>